<accession>A0A1M6U802</accession>
<proteinExistence type="predicted"/>
<keyword evidence="2" id="KW-1185">Reference proteome</keyword>
<reference evidence="2" key="1">
    <citation type="submission" date="2016-11" db="EMBL/GenBank/DDBJ databases">
        <authorList>
            <person name="Varghese N."/>
            <person name="Submissions S."/>
        </authorList>
    </citation>
    <scope>NUCLEOTIDE SEQUENCE [LARGE SCALE GENOMIC DNA]</scope>
    <source>
        <strain evidence="2">DSM 15518</strain>
    </source>
</reference>
<evidence type="ECO:0000313" key="1">
    <source>
        <dbReference type="EMBL" id="SHK65290.1"/>
    </source>
</evidence>
<name>A0A1M6U802_9FIRM</name>
<sequence length="63" mass="7189">CIYTQNGGNLAISINLNVVFMRVVEFCNELIDKFGIGGGKIITVNKLVYRFDRIIRRKNLRGD</sequence>
<dbReference type="RefSeq" id="WP_330390115.1">
    <property type="nucleotide sequence ID" value="NZ_FRAE01000125.1"/>
</dbReference>
<dbReference type="EMBL" id="FRAE01000125">
    <property type="protein sequence ID" value="SHK65290.1"/>
    <property type="molecule type" value="Genomic_DNA"/>
</dbReference>
<dbReference type="STRING" id="1123349.SAMN02744037_02751"/>
<dbReference type="AlphaFoldDB" id="A0A1M6U802"/>
<dbReference type="Proteomes" id="UP000242497">
    <property type="component" value="Unassembled WGS sequence"/>
</dbReference>
<feature type="non-terminal residue" evidence="1">
    <location>
        <position position="1"/>
    </location>
</feature>
<organism evidence="1 2">
    <name type="scientific">Tepidibacter formicigenes DSM 15518</name>
    <dbReference type="NCBI Taxonomy" id="1123349"/>
    <lineage>
        <taxon>Bacteria</taxon>
        <taxon>Bacillati</taxon>
        <taxon>Bacillota</taxon>
        <taxon>Clostridia</taxon>
        <taxon>Peptostreptococcales</taxon>
        <taxon>Peptostreptococcaceae</taxon>
        <taxon>Tepidibacter</taxon>
    </lineage>
</organism>
<gene>
    <name evidence="1" type="ORF">SAMN02744037_02751</name>
</gene>
<protein>
    <submittedName>
        <fullName evidence="1">Uncharacterized protein</fullName>
    </submittedName>
</protein>
<evidence type="ECO:0000313" key="2">
    <source>
        <dbReference type="Proteomes" id="UP000242497"/>
    </source>
</evidence>